<dbReference type="OrthoDB" id="1470350at2759"/>
<dbReference type="GO" id="GO:0016705">
    <property type="term" value="F:oxidoreductase activity, acting on paired donors, with incorporation or reduction of molecular oxygen"/>
    <property type="evidence" value="ECO:0007669"/>
    <property type="project" value="InterPro"/>
</dbReference>
<dbReference type="Proteomes" id="UP000521943">
    <property type="component" value="Unassembled WGS sequence"/>
</dbReference>
<comment type="subcellular location">
    <subcellularLocation>
        <location evidence="2">Endoplasmic reticulum membrane</location>
    </subcellularLocation>
</comment>
<dbReference type="InterPro" id="IPR036396">
    <property type="entry name" value="Cyt_P450_sf"/>
</dbReference>
<dbReference type="GO" id="GO:0004497">
    <property type="term" value="F:monooxygenase activity"/>
    <property type="evidence" value="ECO:0007669"/>
    <property type="project" value="UniProtKB-KW"/>
</dbReference>
<dbReference type="SUPFAM" id="SSF48264">
    <property type="entry name" value="Cytochrome P450"/>
    <property type="match status" value="1"/>
</dbReference>
<evidence type="ECO:0000256" key="4">
    <source>
        <dbReference type="ARBA" id="ARBA00022723"/>
    </source>
</evidence>
<dbReference type="InterPro" id="IPR017972">
    <property type="entry name" value="Cyt_P450_CS"/>
</dbReference>
<dbReference type="AlphaFoldDB" id="A0A8H6I4F1"/>
<evidence type="ECO:0000256" key="6">
    <source>
        <dbReference type="ARBA" id="ARBA00023004"/>
    </source>
</evidence>
<name>A0A8H6I4F1_9AGAR</name>
<dbReference type="InterPro" id="IPR050196">
    <property type="entry name" value="Cytochrome_P450_Monoox"/>
</dbReference>
<proteinExistence type="inferred from homology"/>
<dbReference type="GO" id="GO:0005789">
    <property type="term" value="C:endoplasmic reticulum membrane"/>
    <property type="evidence" value="ECO:0007669"/>
    <property type="project" value="UniProtKB-SubCell"/>
</dbReference>
<evidence type="ECO:0000256" key="9">
    <source>
        <dbReference type="RuleBase" id="RU000461"/>
    </source>
</evidence>
<keyword evidence="6 8" id="KW-0408">Iron</keyword>
<keyword evidence="7" id="KW-0472">Membrane</keyword>
<evidence type="ECO:0000256" key="8">
    <source>
        <dbReference type="PIRSR" id="PIRSR602403-1"/>
    </source>
</evidence>
<keyword evidence="8 9" id="KW-0349">Heme</keyword>
<reference evidence="10 11" key="1">
    <citation type="submission" date="2020-07" db="EMBL/GenBank/DDBJ databases">
        <title>Comparative genomics of pyrophilous fungi reveals a link between fire events and developmental genes.</title>
        <authorList>
            <consortium name="DOE Joint Genome Institute"/>
            <person name="Steindorff A.S."/>
            <person name="Carver A."/>
            <person name="Calhoun S."/>
            <person name="Stillman K."/>
            <person name="Liu H."/>
            <person name="Lipzen A."/>
            <person name="Pangilinan J."/>
            <person name="Labutti K."/>
            <person name="Bruns T.D."/>
            <person name="Grigoriev I.V."/>
        </authorList>
    </citation>
    <scope>NUCLEOTIDE SEQUENCE [LARGE SCALE GENOMIC DNA]</scope>
    <source>
        <strain evidence="10 11">CBS 144469</strain>
    </source>
</reference>
<keyword evidence="4 8" id="KW-0479">Metal-binding</keyword>
<evidence type="ECO:0000256" key="5">
    <source>
        <dbReference type="ARBA" id="ARBA00022824"/>
    </source>
</evidence>
<feature type="binding site" description="axial binding residue" evidence="8">
    <location>
        <position position="67"/>
    </location>
    <ligand>
        <name>heme</name>
        <dbReference type="ChEBI" id="CHEBI:30413"/>
    </ligand>
    <ligandPart>
        <name>Fe</name>
        <dbReference type="ChEBI" id="CHEBI:18248"/>
    </ligandPart>
</feature>
<evidence type="ECO:0000313" key="11">
    <source>
        <dbReference type="Proteomes" id="UP000521943"/>
    </source>
</evidence>
<gene>
    <name evidence="10" type="ORF">DFP72DRAFT_176019</name>
</gene>
<dbReference type="GO" id="GO:0020037">
    <property type="term" value="F:heme binding"/>
    <property type="evidence" value="ECO:0007669"/>
    <property type="project" value="InterPro"/>
</dbReference>
<dbReference type="InterPro" id="IPR001128">
    <property type="entry name" value="Cyt_P450"/>
</dbReference>
<comment type="cofactor">
    <cofactor evidence="1 8">
        <name>heme</name>
        <dbReference type="ChEBI" id="CHEBI:30413"/>
    </cofactor>
</comment>
<dbReference type="EMBL" id="JACGCI010000018">
    <property type="protein sequence ID" value="KAF6758546.1"/>
    <property type="molecule type" value="Genomic_DNA"/>
</dbReference>
<dbReference type="Pfam" id="PF00067">
    <property type="entry name" value="p450"/>
    <property type="match status" value="1"/>
</dbReference>
<keyword evidence="9" id="KW-0560">Oxidoreductase</keyword>
<keyword evidence="11" id="KW-1185">Reference proteome</keyword>
<dbReference type="PANTHER" id="PTHR24291">
    <property type="entry name" value="CYTOCHROME P450 FAMILY 4"/>
    <property type="match status" value="1"/>
</dbReference>
<organism evidence="10 11">
    <name type="scientific">Ephemerocybe angulata</name>
    <dbReference type="NCBI Taxonomy" id="980116"/>
    <lineage>
        <taxon>Eukaryota</taxon>
        <taxon>Fungi</taxon>
        <taxon>Dikarya</taxon>
        <taxon>Basidiomycota</taxon>
        <taxon>Agaricomycotina</taxon>
        <taxon>Agaricomycetes</taxon>
        <taxon>Agaricomycetidae</taxon>
        <taxon>Agaricales</taxon>
        <taxon>Agaricineae</taxon>
        <taxon>Psathyrellaceae</taxon>
        <taxon>Ephemerocybe</taxon>
    </lineage>
</organism>
<evidence type="ECO:0000256" key="1">
    <source>
        <dbReference type="ARBA" id="ARBA00001971"/>
    </source>
</evidence>
<evidence type="ECO:0000256" key="3">
    <source>
        <dbReference type="ARBA" id="ARBA00010617"/>
    </source>
</evidence>
<comment type="similarity">
    <text evidence="3 9">Belongs to the cytochrome P450 family.</text>
</comment>
<keyword evidence="5" id="KW-0256">Endoplasmic reticulum</keyword>
<sequence length="130" mass="14503">MTEPTLIAGAVIPKNAVVSMCSAFVHLNAEIFLAPRMFNPDRWMKESSGEQGLHNYIVAFSKGPRACFGVNLAWAEMLQYLVLGNVFRKAELDLVNERTTYAAWRASLVLRYKGGLEVRVRTVRGAVTAR</sequence>
<comment type="caution">
    <text evidence="10">The sequence shown here is derived from an EMBL/GenBank/DDBJ whole genome shotgun (WGS) entry which is preliminary data.</text>
</comment>
<dbReference type="PANTHER" id="PTHR24291:SF189">
    <property type="entry name" value="CYTOCHROME P450 4C3-RELATED"/>
    <property type="match status" value="1"/>
</dbReference>
<accession>A0A8H6I4F1</accession>
<evidence type="ECO:0000313" key="10">
    <source>
        <dbReference type="EMBL" id="KAF6758546.1"/>
    </source>
</evidence>
<dbReference type="Gene3D" id="1.10.630.10">
    <property type="entry name" value="Cytochrome P450"/>
    <property type="match status" value="1"/>
</dbReference>
<dbReference type="PRINTS" id="PR00465">
    <property type="entry name" value="EP450IV"/>
</dbReference>
<evidence type="ECO:0000256" key="2">
    <source>
        <dbReference type="ARBA" id="ARBA00004586"/>
    </source>
</evidence>
<protein>
    <submittedName>
        <fullName evidence="10">Cytochrome P450</fullName>
    </submittedName>
</protein>
<keyword evidence="9" id="KW-0503">Monooxygenase</keyword>
<dbReference type="PROSITE" id="PS00086">
    <property type="entry name" value="CYTOCHROME_P450"/>
    <property type="match status" value="1"/>
</dbReference>
<dbReference type="GO" id="GO:0005506">
    <property type="term" value="F:iron ion binding"/>
    <property type="evidence" value="ECO:0007669"/>
    <property type="project" value="InterPro"/>
</dbReference>
<dbReference type="InterPro" id="IPR002403">
    <property type="entry name" value="Cyt_P450_E_grp-IV"/>
</dbReference>
<evidence type="ECO:0000256" key="7">
    <source>
        <dbReference type="ARBA" id="ARBA00023136"/>
    </source>
</evidence>